<organism evidence="1 2">
    <name type="scientific">Allacma fusca</name>
    <dbReference type="NCBI Taxonomy" id="39272"/>
    <lineage>
        <taxon>Eukaryota</taxon>
        <taxon>Metazoa</taxon>
        <taxon>Ecdysozoa</taxon>
        <taxon>Arthropoda</taxon>
        <taxon>Hexapoda</taxon>
        <taxon>Collembola</taxon>
        <taxon>Symphypleona</taxon>
        <taxon>Sminthuridae</taxon>
        <taxon>Allacma</taxon>
    </lineage>
</organism>
<dbReference type="EMBL" id="CAJVCH010570414">
    <property type="protein sequence ID" value="CAG7834858.1"/>
    <property type="molecule type" value="Genomic_DNA"/>
</dbReference>
<keyword evidence="2" id="KW-1185">Reference proteome</keyword>
<comment type="caution">
    <text evidence="1">The sequence shown here is derived from an EMBL/GenBank/DDBJ whole genome shotgun (WGS) entry which is preliminary data.</text>
</comment>
<proteinExistence type="predicted"/>
<dbReference type="Proteomes" id="UP000708208">
    <property type="component" value="Unassembled WGS sequence"/>
</dbReference>
<protein>
    <submittedName>
        <fullName evidence="1">Uncharacterized protein</fullName>
    </submittedName>
</protein>
<gene>
    <name evidence="1" type="ORF">AFUS01_LOCUS44310</name>
</gene>
<feature type="non-terminal residue" evidence="1">
    <location>
        <position position="1"/>
    </location>
</feature>
<name>A0A8J2LGA6_9HEXA</name>
<evidence type="ECO:0000313" key="2">
    <source>
        <dbReference type="Proteomes" id="UP000708208"/>
    </source>
</evidence>
<sequence length="25" mass="2937">LFYKHIRTHVAFAILTGYTIEIGWS</sequence>
<dbReference type="AlphaFoldDB" id="A0A8J2LGA6"/>
<reference evidence="1" key="1">
    <citation type="submission" date="2021-06" db="EMBL/GenBank/DDBJ databases">
        <authorList>
            <person name="Hodson N. C."/>
            <person name="Mongue J. A."/>
            <person name="Jaron S. K."/>
        </authorList>
    </citation>
    <scope>NUCLEOTIDE SEQUENCE</scope>
</reference>
<evidence type="ECO:0000313" key="1">
    <source>
        <dbReference type="EMBL" id="CAG7834858.1"/>
    </source>
</evidence>
<accession>A0A8J2LGA6</accession>